<feature type="transmembrane region" description="Helical" evidence="6">
    <location>
        <begin position="188"/>
        <end position="207"/>
    </location>
</feature>
<keyword evidence="3 6" id="KW-1133">Transmembrane helix</keyword>
<evidence type="ECO:0000256" key="1">
    <source>
        <dbReference type="ARBA" id="ARBA00004141"/>
    </source>
</evidence>
<dbReference type="Gene3D" id="1.20.1080.10">
    <property type="entry name" value="Glycerol uptake facilitator protein"/>
    <property type="match status" value="1"/>
</dbReference>
<feature type="transmembrane region" description="Helical" evidence="6">
    <location>
        <begin position="256"/>
        <end position="279"/>
    </location>
</feature>
<dbReference type="PANTHER" id="PTHR21191">
    <property type="entry name" value="AQUAPORIN"/>
    <property type="match status" value="1"/>
</dbReference>
<feature type="compositionally biased region" description="Basic and acidic residues" evidence="5">
    <location>
        <begin position="38"/>
        <end position="51"/>
    </location>
</feature>
<protein>
    <recommendedName>
        <fullName evidence="9">Aquaporin-11</fullName>
    </recommendedName>
</protein>
<dbReference type="InterPro" id="IPR023271">
    <property type="entry name" value="Aquaporin-like"/>
</dbReference>
<feature type="transmembrane region" description="Helical" evidence="6">
    <location>
        <begin position="299"/>
        <end position="316"/>
    </location>
</feature>
<evidence type="ECO:0000256" key="2">
    <source>
        <dbReference type="ARBA" id="ARBA00022692"/>
    </source>
</evidence>
<dbReference type="InterPro" id="IPR051883">
    <property type="entry name" value="AQP11/12_channel"/>
</dbReference>
<comment type="subcellular location">
    <subcellularLocation>
        <location evidence="1">Membrane</location>
        <topology evidence="1">Multi-pass membrane protein</topology>
    </subcellularLocation>
</comment>
<proteinExistence type="predicted"/>
<feature type="region of interest" description="Disordered" evidence="5">
    <location>
        <begin position="1"/>
        <end position="57"/>
    </location>
</feature>
<dbReference type="PANTHER" id="PTHR21191:SF16">
    <property type="entry name" value="AQUAPORIN"/>
    <property type="match status" value="1"/>
</dbReference>
<evidence type="ECO:0000313" key="7">
    <source>
        <dbReference type="EMBL" id="KAK8756283.1"/>
    </source>
</evidence>
<comment type="caution">
    <text evidence="7">The sequence shown here is derived from an EMBL/GenBank/DDBJ whole genome shotgun (WGS) entry which is preliminary data.</text>
</comment>
<evidence type="ECO:0000256" key="3">
    <source>
        <dbReference type="ARBA" id="ARBA00022989"/>
    </source>
</evidence>
<dbReference type="AlphaFoldDB" id="A0AAQ4D1E3"/>
<dbReference type="GO" id="GO:0015267">
    <property type="term" value="F:channel activity"/>
    <property type="evidence" value="ECO:0007669"/>
    <property type="project" value="TreeGrafter"/>
</dbReference>
<gene>
    <name evidence="7" type="ORF">V5799_001016</name>
</gene>
<dbReference type="SUPFAM" id="SSF81338">
    <property type="entry name" value="Aquaporin-like"/>
    <property type="match status" value="1"/>
</dbReference>
<dbReference type="GO" id="GO:0016020">
    <property type="term" value="C:membrane"/>
    <property type="evidence" value="ECO:0007669"/>
    <property type="project" value="UniProtKB-SubCell"/>
</dbReference>
<name>A0AAQ4D1E3_AMBAM</name>
<evidence type="ECO:0000256" key="4">
    <source>
        <dbReference type="ARBA" id="ARBA00023136"/>
    </source>
</evidence>
<evidence type="ECO:0000256" key="6">
    <source>
        <dbReference type="SAM" id="Phobius"/>
    </source>
</evidence>
<keyword evidence="2 6" id="KW-0812">Transmembrane</keyword>
<organism evidence="7 8">
    <name type="scientific">Amblyomma americanum</name>
    <name type="common">Lone star tick</name>
    <dbReference type="NCBI Taxonomy" id="6943"/>
    <lineage>
        <taxon>Eukaryota</taxon>
        <taxon>Metazoa</taxon>
        <taxon>Ecdysozoa</taxon>
        <taxon>Arthropoda</taxon>
        <taxon>Chelicerata</taxon>
        <taxon>Arachnida</taxon>
        <taxon>Acari</taxon>
        <taxon>Parasitiformes</taxon>
        <taxon>Ixodida</taxon>
        <taxon>Ixodoidea</taxon>
        <taxon>Ixodidae</taxon>
        <taxon>Amblyomminae</taxon>
        <taxon>Amblyomma</taxon>
    </lineage>
</organism>
<evidence type="ECO:0000256" key="5">
    <source>
        <dbReference type="SAM" id="MobiDB-lite"/>
    </source>
</evidence>
<keyword evidence="8" id="KW-1185">Reference proteome</keyword>
<evidence type="ECO:0000313" key="8">
    <source>
        <dbReference type="Proteomes" id="UP001321473"/>
    </source>
</evidence>
<dbReference type="GO" id="GO:0005737">
    <property type="term" value="C:cytoplasm"/>
    <property type="evidence" value="ECO:0007669"/>
    <property type="project" value="TreeGrafter"/>
</dbReference>
<sequence length="329" mass="36543">MGRRERRQPWPRLGSRLRSRRCLPPLHSRPQGRRRGRPLRDRCTGQRKGMEEPEPEAPAVETVEAVEVAAAVVVASSYLDELVPYLVLLGNTLLFALVRRLAFRVSPLKWRLAVSEAIGTWELCSDVAELGIVYERHGVWAYALALLVCCVWWCRAFGDAEACPCGPIEDMLFAIGPGDYRARLLGELLGGVLTAMYIKFIWSWHLIPEHKTMATTECQTSLMVSPGKGALIEGLITCVSRFVAMRSIYWTDNVSTAINSITTVILVLVALTTTGGYFNPIMASALMLGCAGSTTTEHFAVYWAGALMGGFIGRWLDVRLEYAIKEKYA</sequence>
<dbReference type="Proteomes" id="UP001321473">
    <property type="component" value="Unassembled WGS sequence"/>
</dbReference>
<evidence type="ECO:0008006" key="9">
    <source>
        <dbReference type="Google" id="ProtNLM"/>
    </source>
</evidence>
<dbReference type="EMBL" id="JARKHS020036353">
    <property type="protein sequence ID" value="KAK8756283.1"/>
    <property type="molecule type" value="Genomic_DNA"/>
</dbReference>
<accession>A0AAQ4D1E3</accession>
<keyword evidence="4 6" id="KW-0472">Membrane</keyword>
<reference evidence="7 8" key="1">
    <citation type="journal article" date="2023" name="Arcadia Sci">
        <title>De novo assembly of a long-read Amblyomma americanum tick genome.</title>
        <authorList>
            <person name="Chou S."/>
            <person name="Poskanzer K.E."/>
            <person name="Rollins M."/>
            <person name="Thuy-Boun P.S."/>
        </authorList>
    </citation>
    <scope>NUCLEOTIDE SEQUENCE [LARGE SCALE GENOMIC DNA]</scope>
    <source>
        <strain evidence="7">F_SG_1</strain>
        <tissue evidence="7">Salivary glands</tissue>
    </source>
</reference>
<feature type="transmembrane region" description="Helical" evidence="6">
    <location>
        <begin position="227"/>
        <end position="244"/>
    </location>
</feature>